<accession>A0AC60QNN8</accession>
<dbReference type="Proteomes" id="UP000805193">
    <property type="component" value="Unassembled WGS sequence"/>
</dbReference>
<evidence type="ECO:0000313" key="2">
    <source>
        <dbReference type="Proteomes" id="UP000805193"/>
    </source>
</evidence>
<protein>
    <submittedName>
        <fullName evidence="1">Uncharacterized protein</fullName>
    </submittedName>
</protein>
<dbReference type="EMBL" id="JABSTQ010006203">
    <property type="protein sequence ID" value="KAG0437742.1"/>
    <property type="molecule type" value="Genomic_DNA"/>
</dbReference>
<proteinExistence type="predicted"/>
<comment type="caution">
    <text evidence="1">The sequence shown here is derived from an EMBL/GenBank/DDBJ whole genome shotgun (WGS) entry which is preliminary data.</text>
</comment>
<keyword evidence="2" id="KW-1185">Reference proteome</keyword>
<organism evidence="1 2">
    <name type="scientific">Ixodes persulcatus</name>
    <name type="common">Taiga tick</name>
    <dbReference type="NCBI Taxonomy" id="34615"/>
    <lineage>
        <taxon>Eukaryota</taxon>
        <taxon>Metazoa</taxon>
        <taxon>Ecdysozoa</taxon>
        <taxon>Arthropoda</taxon>
        <taxon>Chelicerata</taxon>
        <taxon>Arachnida</taxon>
        <taxon>Acari</taxon>
        <taxon>Parasitiformes</taxon>
        <taxon>Ixodida</taxon>
        <taxon>Ixodoidea</taxon>
        <taxon>Ixodidae</taxon>
        <taxon>Ixodinae</taxon>
        <taxon>Ixodes</taxon>
    </lineage>
</organism>
<gene>
    <name evidence="1" type="ORF">HPB47_017306</name>
</gene>
<name>A0AC60QNN8_IXOPE</name>
<reference evidence="1 2" key="1">
    <citation type="journal article" date="2020" name="Cell">
        <title>Large-Scale Comparative Analyses of Tick Genomes Elucidate Their Genetic Diversity and Vector Capacities.</title>
        <authorList>
            <consortium name="Tick Genome and Microbiome Consortium (TIGMIC)"/>
            <person name="Jia N."/>
            <person name="Wang J."/>
            <person name="Shi W."/>
            <person name="Du L."/>
            <person name="Sun Y."/>
            <person name="Zhan W."/>
            <person name="Jiang J.F."/>
            <person name="Wang Q."/>
            <person name="Zhang B."/>
            <person name="Ji P."/>
            <person name="Bell-Sakyi L."/>
            <person name="Cui X.M."/>
            <person name="Yuan T.T."/>
            <person name="Jiang B.G."/>
            <person name="Yang W.F."/>
            <person name="Lam T.T."/>
            <person name="Chang Q.C."/>
            <person name="Ding S.J."/>
            <person name="Wang X.J."/>
            <person name="Zhu J.G."/>
            <person name="Ruan X.D."/>
            <person name="Zhao L."/>
            <person name="Wei J.T."/>
            <person name="Ye R.Z."/>
            <person name="Que T.C."/>
            <person name="Du C.H."/>
            <person name="Zhou Y.H."/>
            <person name="Cheng J.X."/>
            <person name="Dai P.F."/>
            <person name="Guo W.B."/>
            <person name="Han X.H."/>
            <person name="Huang E.J."/>
            <person name="Li L.F."/>
            <person name="Wei W."/>
            <person name="Gao Y.C."/>
            <person name="Liu J.Z."/>
            <person name="Shao H.Z."/>
            <person name="Wang X."/>
            <person name="Wang C.C."/>
            <person name="Yang T.C."/>
            <person name="Huo Q.B."/>
            <person name="Li W."/>
            <person name="Chen H.Y."/>
            <person name="Chen S.E."/>
            <person name="Zhou L.G."/>
            <person name="Ni X.B."/>
            <person name="Tian J.H."/>
            <person name="Sheng Y."/>
            <person name="Liu T."/>
            <person name="Pan Y.S."/>
            <person name="Xia L.Y."/>
            <person name="Li J."/>
            <person name="Zhao F."/>
            <person name="Cao W.C."/>
        </authorList>
    </citation>
    <scope>NUCLEOTIDE SEQUENCE [LARGE SCALE GENOMIC DNA]</scope>
    <source>
        <strain evidence="1">Iper-2018</strain>
    </source>
</reference>
<sequence length="183" mass="20344">MGSAEAGLGACHARHNPNYVQHVVARGLCAVNVWGVLTRQGLGPLVRIDGSLTSRAYAEIIDQVLLPYILGGPFPDECFTFQQTRSPIHTSRVVRELQEDRCIMELDWPPKGADMNPIENALGNNEKRNGQSDLPQRQRGLSGEAVLREWEHLKSTTIADALYASMPQRMSEVVSARGEFTRY</sequence>
<evidence type="ECO:0000313" key="1">
    <source>
        <dbReference type="EMBL" id="KAG0437742.1"/>
    </source>
</evidence>